<feature type="domain" description="Lytic transglycosylase MltA" evidence="6">
    <location>
        <begin position="141"/>
        <end position="292"/>
    </location>
</feature>
<evidence type="ECO:0000256" key="5">
    <source>
        <dbReference type="ARBA" id="ARBA00030918"/>
    </source>
</evidence>
<comment type="caution">
    <text evidence="7">The sequence shown here is derived from an EMBL/GenBank/DDBJ whole genome shotgun (WGS) entry which is preliminary data.</text>
</comment>
<dbReference type="CDD" id="cd14668">
    <property type="entry name" value="mlta_B"/>
    <property type="match status" value="1"/>
</dbReference>
<evidence type="ECO:0000313" key="8">
    <source>
        <dbReference type="Proteomes" id="UP000427842"/>
    </source>
</evidence>
<accession>A0ABQ6VTD4</accession>
<dbReference type="SUPFAM" id="SSF50685">
    <property type="entry name" value="Barwin-like endoglucanases"/>
    <property type="match status" value="1"/>
</dbReference>
<protein>
    <recommendedName>
        <fullName evidence="2">peptidoglycan lytic exotransglycosylase</fullName>
        <ecNumber evidence="2">4.2.2.n1</ecNumber>
    </recommendedName>
    <alternativeName>
        <fullName evidence="5">Murein hydrolase A</fullName>
    </alternativeName>
</protein>
<dbReference type="PIRSF" id="PIRSF019422">
    <property type="entry name" value="MltA"/>
    <property type="match status" value="1"/>
</dbReference>
<dbReference type="Gene3D" id="2.40.240.50">
    <property type="entry name" value="Barwin-like endoglucanases"/>
    <property type="match status" value="1"/>
</dbReference>
<dbReference type="EC" id="4.2.2.n1" evidence="2"/>
<dbReference type="Pfam" id="PF03562">
    <property type="entry name" value="MltA"/>
    <property type="match status" value="1"/>
</dbReference>
<dbReference type="Gene3D" id="2.40.40.10">
    <property type="entry name" value="RlpA-like domain"/>
    <property type="match status" value="1"/>
</dbReference>
<dbReference type="SMART" id="SM00925">
    <property type="entry name" value="MltA"/>
    <property type="match status" value="1"/>
</dbReference>
<dbReference type="PANTHER" id="PTHR30124">
    <property type="entry name" value="MEMBRANE-BOUND LYTIC MUREIN TRANSGLYCOSYLASE A"/>
    <property type="match status" value="1"/>
</dbReference>
<evidence type="ECO:0000256" key="1">
    <source>
        <dbReference type="ARBA" id="ARBA00001420"/>
    </source>
</evidence>
<dbReference type="RefSeq" id="WP_153468330.1">
    <property type="nucleotide sequence ID" value="NZ_QYAZ01000001.1"/>
</dbReference>
<reference evidence="7 8" key="1">
    <citation type="submission" date="2018-09" db="EMBL/GenBank/DDBJ databases">
        <title>Genome sequence and characterization of the bcs clusters for the production of nanocellulose from the low pH resistant strain Komagataeibacter medellinensis ID13488.</title>
        <authorList>
            <person name="Hernandez-Arriaga A.M."/>
            <person name="Del Cerro C."/>
            <person name="Urbina L."/>
            <person name="Eceiza A."/>
            <person name="Retegi A."/>
            <person name="Prieto M.A."/>
        </authorList>
    </citation>
    <scope>NUCLEOTIDE SEQUENCE [LARGE SCALE GENOMIC DNA]</scope>
    <source>
        <strain evidence="7 8">ID13488</strain>
    </source>
</reference>
<name>A0ABQ6VTD4_9PROT</name>
<comment type="catalytic activity">
    <reaction evidence="1">
        <text>Exolytic cleavage of the (1-&gt;4)-beta-glycosidic linkage between N-acetylmuramic acid (MurNAc) and N-acetylglucosamine (GlcNAc) residues in peptidoglycan, from either the reducing or the non-reducing ends of the peptidoglycan chains, with concomitant formation of a 1,6-anhydrobond in the MurNAc residue.</text>
        <dbReference type="EC" id="4.2.2.n1"/>
    </reaction>
</comment>
<dbReference type="InterPro" id="IPR036908">
    <property type="entry name" value="RlpA-like_sf"/>
</dbReference>
<evidence type="ECO:0000313" key="7">
    <source>
        <dbReference type="EMBL" id="KAB8123376.1"/>
    </source>
</evidence>
<dbReference type="EMBL" id="QYAZ01000001">
    <property type="protein sequence ID" value="KAB8123376.1"/>
    <property type="molecule type" value="Genomic_DNA"/>
</dbReference>
<keyword evidence="4" id="KW-0961">Cell wall biogenesis/degradation</keyword>
<evidence type="ECO:0000259" key="6">
    <source>
        <dbReference type="SMART" id="SM00925"/>
    </source>
</evidence>
<dbReference type="CDD" id="cd14485">
    <property type="entry name" value="mltA_like_LT_A"/>
    <property type="match status" value="1"/>
</dbReference>
<evidence type="ECO:0000256" key="3">
    <source>
        <dbReference type="ARBA" id="ARBA00023239"/>
    </source>
</evidence>
<sequence>MKVLKPIAPLCAVIALCGCHMEFPDTGAAQQHSPHQAVRHVPFHALPSWKDDAQEKALSVFLADCHKITSLPADSSLGGEATSHPGRVVGDWQAACQAARDVPMGNRAAAREFFEQWFRPYTLPAGTRAGGMLFTGYYEPEIRGSLRRGGMYQTPVYRRPPDLVRERDAQGNIVTGRRQDGRIVPYWTRAEIDQGRLAHQKLEMLWLADPVDLFFLQIQGSGRVRLPDDKVIRVGFDGLNGQPYVPLGRVMVAQGLLAADNVNMASIRGWLEANPDRAREMMEQNPNYVFFRELKGGDTQAGAPGALGVPLVPGRSLAVDRAYIPLGSPVWVHAQVQVDGHPTTWDRLDFAQDLGTDIKGPDRADLYMGWGPEAAQAAGNLHSGGQMVVLVPRNRPKHVKPAQVTSDPPAAE</sequence>
<dbReference type="Pfam" id="PF06725">
    <property type="entry name" value="3D"/>
    <property type="match status" value="1"/>
</dbReference>
<dbReference type="PROSITE" id="PS51257">
    <property type="entry name" value="PROKAR_LIPOPROTEIN"/>
    <property type="match status" value="1"/>
</dbReference>
<keyword evidence="3" id="KW-0456">Lyase</keyword>
<keyword evidence="8" id="KW-1185">Reference proteome</keyword>
<evidence type="ECO:0000256" key="4">
    <source>
        <dbReference type="ARBA" id="ARBA00023316"/>
    </source>
</evidence>
<dbReference type="Proteomes" id="UP000427842">
    <property type="component" value="Unassembled WGS sequence"/>
</dbReference>
<dbReference type="InterPro" id="IPR026044">
    <property type="entry name" value="MltA"/>
</dbReference>
<organism evidence="7 8">
    <name type="scientific">Komagataeibacter medellinensis</name>
    <dbReference type="NCBI Taxonomy" id="1177712"/>
    <lineage>
        <taxon>Bacteria</taxon>
        <taxon>Pseudomonadati</taxon>
        <taxon>Pseudomonadota</taxon>
        <taxon>Alphaproteobacteria</taxon>
        <taxon>Acetobacterales</taxon>
        <taxon>Acetobacteraceae</taxon>
        <taxon>Komagataeibacter</taxon>
    </lineage>
</organism>
<gene>
    <name evidence="7" type="ORF">D3W54_03205</name>
</gene>
<dbReference type="InterPro" id="IPR005300">
    <property type="entry name" value="MltA_B"/>
</dbReference>
<evidence type="ECO:0000256" key="2">
    <source>
        <dbReference type="ARBA" id="ARBA00012587"/>
    </source>
</evidence>
<dbReference type="PANTHER" id="PTHR30124:SF0">
    <property type="entry name" value="MEMBRANE-BOUND LYTIC MUREIN TRANSGLYCOSYLASE A"/>
    <property type="match status" value="1"/>
</dbReference>
<dbReference type="InterPro" id="IPR010611">
    <property type="entry name" value="3D_dom"/>
</dbReference>
<proteinExistence type="predicted"/>